<dbReference type="PANTHER" id="PTHR10434">
    <property type="entry name" value="1-ACYL-SN-GLYCEROL-3-PHOSPHATE ACYLTRANSFERASE"/>
    <property type="match status" value="1"/>
</dbReference>
<evidence type="ECO:0000256" key="2">
    <source>
        <dbReference type="ARBA" id="ARBA00023315"/>
    </source>
</evidence>
<dbReference type="VEuPathDB" id="PiroplasmaDB:TOT_020000716"/>
<dbReference type="OMA" id="RIYMFNH"/>
<dbReference type="RefSeq" id="XP_009690761.1">
    <property type="nucleotide sequence ID" value="XM_009692466.1"/>
</dbReference>
<feature type="domain" description="Phospholipid/glycerol acyltransferase" evidence="4">
    <location>
        <begin position="89"/>
        <end position="213"/>
    </location>
</feature>
<dbReference type="OrthoDB" id="417078at2759"/>
<dbReference type="GeneID" id="20714843"/>
<dbReference type="Pfam" id="PF01553">
    <property type="entry name" value="Acyltransferase"/>
    <property type="match status" value="1"/>
</dbReference>
<dbReference type="STRING" id="869250.J4D7Z1"/>
<dbReference type="KEGG" id="tot:TOT_020000716"/>
<dbReference type="SMART" id="SM00563">
    <property type="entry name" value="PlsC"/>
    <property type="match status" value="1"/>
</dbReference>
<keyword evidence="2 5" id="KW-0012">Acyltransferase</keyword>
<accession>J4D7Z1</accession>
<evidence type="ECO:0000256" key="1">
    <source>
        <dbReference type="ARBA" id="ARBA00022679"/>
    </source>
</evidence>
<keyword evidence="1 5" id="KW-0808">Transferase</keyword>
<protein>
    <submittedName>
        <fullName evidence="5">1-acylglycerol-3-phosphate O-acyltransferase</fullName>
    </submittedName>
</protein>
<dbReference type="CDD" id="cd07989">
    <property type="entry name" value="LPLAT_AGPAT-like"/>
    <property type="match status" value="1"/>
</dbReference>
<dbReference type="GO" id="GO:0003841">
    <property type="term" value="F:1-acylglycerol-3-phosphate O-acyltransferase activity"/>
    <property type="evidence" value="ECO:0007669"/>
    <property type="project" value="TreeGrafter"/>
</dbReference>
<proteinExistence type="predicted"/>
<evidence type="ECO:0000313" key="5">
    <source>
        <dbReference type="EMBL" id="BAM40460.1"/>
    </source>
</evidence>
<dbReference type="Proteomes" id="UP000003786">
    <property type="component" value="Chromosome 2"/>
</dbReference>
<name>J4D7Z1_THEOR</name>
<sequence>MNKVLYWLRGLETLFYLLLIAISVVSVGIIQVFCFILLFPALFYDRYIVHKIGNKIIFFLINLIAFHINRRWKCEILTDIPDRDRKKRRIYMFNHLKITDPLVSTYVGMKYFTGCLYKDSLHKGYPKCFLSLIGQVPIYFEYDRERGTKTVKKECVAGVMDRCKELMDNGFDIIVYPEGTRSKTGKLQEFKDGFFRFSMDNDYEIVPCAVHNTNILVSEHVFVLNGTCYLMAGKPISPKGKTLEDLKFEVRKSIYKLMKLAPTFKPELETVNELE</sequence>
<organism evidence="5 6">
    <name type="scientific">Theileria orientalis strain Shintoku</name>
    <dbReference type="NCBI Taxonomy" id="869250"/>
    <lineage>
        <taxon>Eukaryota</taxon>
        <taxon>Sar</taxon>
        <taxon>Alveolata</taxon>
        <taxon>Apicomplexa</taxon>
        <taxon>Aconoidasida</taxon>
        <taxon>Piroplasmida</taxon>
        <taxon>Theileriidae</taxon>
        <taxon>Theileria</taxon>
    </lineage>
</organism>
<dbReference type="AlphaFoldDB" id="J4D7Z1"/>
<feature type="transmembrane region" description="Helical" evidence="3">
    <location>
        <begin position="15"/>
        <end position="44"/>
    </location>
</feature>
<keyword evidence="3" id="KW-1133">Transmembrane helix</keyword>
<gene>
    <name evidence="5" type="ORF">TOT_020000716</name>
</gene>
<dbReference type="SUPFAM" id="SSF69593">
    <property type="entry name" value="Glycerol-3-phosphate (1)-acyltransferase"/>
    <property type="match status" value="1"/>
</dbReference>
<keyword evidence="6" id="KW-1185">Reference proteome</keyword>
<keyword evidence="3" id="KW-0812">Transmembrane</keyword>
<evidence type="ECO:0000313" key="6">
    <source>
        <dbReference type="Proteomes" id="UP000003786"/>
    </source>
</evidence>
<dbReference type="eggNOG" id="KOG2848">
    <property type="taxonomic scope" value="Eukaryota"/>
</dbReference>
<reference evidence="5 6" key="1">
    <citation type="journal article" date="2012" name="MBio">
        <title>Comparative genome analysis of three eukaryotic parasites with differing abilities to transform leukocytes reveals key mediators of Theileria-induced leukocyte transformation.</title>
        <authorList>
            <person name="Hayashida K."/>
            <person name="Hara Y."/>
            <person name="Abe T."/>
            <person name="Yamasaki C."/>
            <person name="Toyoda A."/>
            <person name="Kosuge T."/>
            <person name="Suzuki Y."/>
            <person name="Sato Y."/>
            <person name="Kawashima S."/>
            <person name="Katayama T."/>
            <person name="Wakaguri H."/>
            <person name="Inoue N."/>
            <person name="Homma K."/>
            <person name="Tada-Umezaki M."/>
            <person name="Yagi Y."/>
            <person name="Fujii Y."/>
            <person name="Habara T."/>
            <person name="Kanehisa M."/>
            <person name="Watanabe H."/>
            <person name="Ito K."/>
            <person name="Gojobori T."/>
            <person name="Sugawara H."/>
            <person name="Imanishi T."/>
            <person name="Weir W."/>
            <person name="Gardner M."/>
            <person name="Pain A."/>
            <person name="Shiels B."/>
            <person name="Hattori M."/>
            <person name="Nene V."/>
            <person name="Sugimoto C."/>
        </authorList>
    </citation>
    <scope>NUCLEOTIDE SEQUENCE [LARGE SCALE GENOMIC DNA]</scope>
    <source>
        <strain evidence="5 6">Shintoku</strain>
    </source>
</reference>
<dbReference type="PANTHER" id="PTHR10434:SF11">
    <property type="entry name" value="1-ACYL-SN-GLYCEROL-3-PHOSPHATE ACYLTRANSFERASE"/>
    <property type="match status" value="1"/>
</dbReference>
<dbReference type="EMBL" id="AP011947">
    <property type="protein sequence ID" value="BAM40460.1"/>
    <property type="molecule type" value="Genomic_DNA"/>
</dbReference>
<evidence type="ECO:0000259" key="4">
    <source>
        <dbReference type="SMART" id="SM00563"/>
    </source>
</evidence>
<evidence type="ECO:0000256" key="3">
    <source>
        <dbReference type="SAM" id="Phobius"/>
    </source>
</evidence>
<dbReference type="InterPro" id="IPR002123">
    <property type="entry name" value="Plipid/glycerol_acylTrfase"/>
</dbReference>
<dbReference type="GO" id="GO:0006654">
    <property type="term" value="P:phosphatidic acid biosynthetic process"/>
    <property type="evidence" value="ECO:0007669"/>
    <property type="project" value="TreeGrafter"/>
</dbReference>
<keyword evidence="3" id="KW-0472">Membrane</keyword>
<dbReference type="GO" id="GO:0005783">
    <property type="term" value="C:endoplasmic reticulum"/>
    <property type="evidence" value="ECO:0007669"/>
    <property type="project" value="TreeGrafter"/>
</dbReference>